<feature type="region of interest" description="Disordered" evidence="1">
    <location>
        <begin position="65"/>
        <end position="86"/>
    </location>
</feature>
<evidence type="ECO:0000313" key="4">
    <source>
        <dbReference type="Proteomes" id="UP001153069"/>
    </source>
</evidence>
<reference evidence="3" key="1">
    <citation type="submission" date="2020-06" db="EMBL/GenBank/DDBJ databases">
        <authorList>
            <consortium name="Plant Systems Biology data submission"/>
        </authorList>
    </citation>
    <scope>NUCLEOTIDE SEQUENCE</scope>
    <source>
        <strain evidence="3">D6</strain>
    </source>
</reference>
<keyword evidence="2" id="KW-0732">Signal</keyword>
<proteinExistence type="predicted"/>
<feature type="chain" id="PRO_5040189422" evidence="2">
    <location>
        <begin position="22"/>
        <end position="427"/>
    </location>
</feature>
<dbReference type="Proteomes" id="UP001153069">
    <property type="component" value="Unassembled WGS sequence"/>
</dbReference>
<evidence type="ECO:0000256" key="1">
    <source>
        <dbReference type="SAM" id="MobiDB-lite"/>
    </source>
</evidence>
<feature type="signal peptide" evidence="2">
    <location>
        <begin position="1"/>
        <end position="21"/>
    </location>
</feature>
<keyword evidence="4" id="KW-1185">Reference proteome</keyword>
<comment type="caution">
    <text evidence="3">The sequence shown here is derived from an EMBL/GenBank/DDBJ whole genome shotgun (WGS) entry which is preliminary data.</text>
</comment>
<protein>
    <submittedName>
        <fullName evidence="3">Uncharacterized protein</fullName>
    </submittedName>
</protein>
<organism evidence="3 4">
    <name type="scientific">Seminavis robusta</name>
    <dbReference type="NCBI Taxonomy" id="568900"/>
    <lineage>
        <taxon>Eukaryota</taxon>
        <taxon>Sar</taxon>
        <taxon>Stramenopiles</taxon>
        <taxon>Ochrophyta</taxon>
        <taxon>Bacillariophyta</taxon>
        <taxon>Bacillariophyceae</taxon>
        <taxon>Bacillariophycidae</taxon>
        <taxon>Naviculales</taxon>
        <taxon>Naviculaceae</taxon>
        <taxon>Seminavis</taxon>
    </lineage>
</organism>
<evidence type="ECO:0000313" key="3">
    <source>
        <dbReference type="EMBL" id="CAB9505467.1"/>
    </source>
</evidence>
<gene>
    <name evidence="3" type="ORF">SEMRO_232_G093860.1</name>
</gene>
<dbReference type="OrthoDB" id="48977at2759"/>
<evidence type="ECO:0000256" key="2">
    <source>
        <dbReference type="SAM" id="SignalP"/>
    </source>
</evidence>
<dbReference type="AlphaFoldDB" id="A0A9N8HA76"/>
<name>A0A9N8HA76_9STRA</name>
<accession>A0A9N8HA76</accession>
<feature type="region of interest" description="Disordered" evidence="1">
    <location>
        <begin position="23"/>
        <end position="47"/>
    </location>
</feature>
<sequence>MMIKINSLLLLGSLLVGSTAAAGVKGMHSPPSTRGRQLKKKFGGPNARDCEFSDKKDTVEFECRSKIGGPTKGKDSKDSTDDGATARGISIVPDLEIKDKIKYQVKTTRDGIRVKLEYKNEVNGQDNSPSIPVLDGEEDPVAISRTETETKTKFELNFMSLVEYVKGNDTDVESETEAYNWDSDEILQTIPLTRWDDISDVMNDDVGVVSYFTATSEALGDDGGVVTFNFTIARADQGDHISANSMKIDVRIVDFPWLQTDSSYIALMSTFESQKKVKVKYDEKAKVSEGGRAKRAKDISISFNDEDLEDTLGFTAYGQYTWEEDAKVSRSMTELDTMTSRQGTENMTETMEDTDTIQVVATSPTDVGTETYQSIAYSFVGSEAQGAADIFWDPTTGISYETSSALGGMARLVGAGLVGTITLLAAW</sequence>
<dbReference type="EMBL" id="CAICTM010000231">
    <property type="protein sequence ID" value="CAB9505467.1"/>
    <property type="molecule type" value="Genomic_DNA"/>
</dbReference>